<name>A0AAE0HWA1_9PEZI</name>
<dbReference type="AlphaFoldDB" id="A0AAE0HWA1"/>
<keyword evidence="2" id="KW-1185">Reference proteome</keyword>
<gene>
    <name evidence="1" type="ORF">B0H66DRAFT_607335</name>
</gene>
<accession>A0AAE0HWA1</accession>
<protein>
    <submittedName>
        <fullName evidence="1">Uncharacterized protein</fullName>
    </submittedName>
</protein>
<dbReference type="EMBL" id="JAUEDM010000007">
    <property type="protein sequence ID" value="KAK3314093.1"/>
    <property type="molecule type" value="Genomic_DNA"/>
</dbReference>
<reference evidence="1" key="1">
    <citation type="journal article" date="2023" name="Mol. Phylogenet. Evol.">
        <title>Genome-scale phylogeny and comparative genomics of the fungal order Sordariales.</title>
        <authorList>
            <person name="Hensen N."/>
            <person name="Bonometti L."/>
            <person name="Westerberg I."/>
            <person name="Brannstrom I.O."/>
            <person name="Guillou S."/>
            <person name="Cros-Aarteil S."/>
            <person name="Calhoun S."/>
            <person name="Haridas S."/>
            <person name="Kuo A."/>
            <person name="Mondo S."/>
            <person name="Pangilinan J."/>
            <person name="Riley R."/>
            <person name="LaButti K."/>
            <person name="Andreopoulos B."/>
            <person name="Lipzen A."/>
            <person name="Chen C."/>
            <person name="Yan M."/>
            <person name="Daum C."/>
            <person name="Ng V."/>
            <person name="Clum A."/>
            <person name="Steindorff A."/>
            <person name="Ohm R.A."/>
            <person name="Martin F."/>
            <person name="Silar P."/>
            <person name="Natvig D.O."/>
            <person name="Lalanne C."/>
            <person name="Gautier V."/>
            <person name="Ament-Velasquez S.L."/>
            <person name="Kruys A."/>
            <person name="Hutchinson M.I."/>
            <person name="Powell A.J."/>
            <person name="Barry K."/>
            <person name="Miller A.N."/>
            <person name="Grigoriev I.V."/>
            <person name="Debuchy R."/>
            <person name="Gladieux P."/>
            <person name="Hiltunen Thoren M."/>
            <person name="Johannesson H."/>
        </authorList>
    </citation>
    <scope>NUCLEOTIDE SEQUENCE</scope>
    <source>
        <strain evidence="1">CBS 118394</strain>
    </source>
</reference>
<organism evidence="1 2">
    <name type="scientific">Apodospora peruviana</name>
    <dbReference type="NCBI Taxonomy" id="516989"/>
    <lineage>
        <taxon>Eukaryota</taxon>
        <taxon>Fungi</taxon>
        <taxon>Dikarya</taxon>
        <taxon>Ascomycota</taxon>
        <taxon>Pezizomycotina</taxon>
        <taxon>Sordariomycetes</taxon>
        <taxon>Sordariomycetidae</taxon>
        <taxon>Sordariales</taxon>
        <taxon>Lasiosphaeriaceae</taxon>
        <taxon>Apodospora</taxon>
    </lineage>
</organism>
<evidence type="ECO:0000313" key="2">
    <source>
        <dbReference type="Proteomes" id="UP001283341"/>
    </source>
</evidence>
<reference evidence="1" key="2">
    <citation type="submission" date="2023-06" db="EMBL/GenBank/DDBJ databases">
        <authorList>
            <consortium name="Lawrence Berkeley National Laboratory"/>
            <person name="Haridas S."/>
            <person name="Hensen N."/>
            <person name="Bonometti L."/>
            <person name="Westerberg I."/>
            <person name="Brannstrom I.O."/>
            <person name="Guillou S."/>
            <person name="Cros-Aarteil S."/>
            <person name="Calhoun S."/>
            <person name="Kuo A."/>
            <person name="Mondo S."/>
            <person name="Pangilinan J."/>
            <person name="Riley R."/>
            <person name="Labutti K."/>
            <person name="Andreopoulos B."/>
            <person name="Lipzen A."/>
            <person name="Chen C."/>
            <person name="Yanf M."/>
            <person name="Daum C."/>
            <person name="Ng V."/>
            <person name="Clum A."/>
            <person name="Steindorff A."/>
            <person name="Ohm R."/>
            <person name="Martin F."/>
            <person name="Silar P."/>
            <person name="Natvig D."/>
            <person name="Lalanne C."/>
            <person name="Gautier V."/>
            <person name="Ament-Velasquez S.L."/>
            <person name="Kruys A."/>
            <person name="Hutchinson M.I."/>
            <person name="Powell A.J."/>
            <person name="Barry K."/>
            <person name="Miller A.N."/>
            <person name="Grigoriev I.V."/>
            <person name="Debuchy R."/>
            <person name="Gladieux P."/>
            <person name="Thoren M.H."/>
            <person name="Johannesson H."/>
        </authorList>
    </citation>
    <scope>NUCLEOTIDE SEQUENCE</scope>
    <source>
        <strain evidence="1">CBS 118394</strain>
    </source>
</reference>
<comment type="caution">
    <text evidence="1">The sequence shown here is derived from an EMBL/GenBank/DDBJ whole genome shotgun (WGS) entry which is preliminary data.</text>
</comment>
<sequence>MRTGGGIAVTYYSPWWPHPPGQSPRRKLVEVAYDIKPMYTMLLGEALYLLIDEITQQLQVNSAALVGRTIQVQIFNDNFKLIKFLDGRSMPEPKFRQLMEPVMILIGHLAAQIRLLAVNVTLEFCWIPGHRHRVVPHNGADQLSKKARRDGSTYCSWRGGLDERP</sequence>
<proteinExistence type="predicted"/>
<evidence type="ECO:0000313" key="1">
    <source>
        <dbReference type="EMBL" id="KAK3314093.1"/>
    </source>
</evidence>
<dbReference type="Proteomes" id="UP001283341">
    <property type="component" value="Unassembled WGS sequence"/>
</dbReference>